<name>A0AAX3BDW6_9SPIR</name>
<gene>
    <name evidence="1" type="ORF">KDW03_01135</name>
</gene>
<accession>A0AAX3BDW6</accession>
<dbReference type="KEGG" id="taqu:KDW03_01135"/>
<organism evidence="1 2">
    <name type="scientific">Thermospira aquatica</name>
    <dbReference type="NCBI Taxonomy" id="2828656"/>
    <lineage>
        <taxon>Bacteria</taxon>
        <taxon>Pseudomonadati</taxon>
        <taxon>Spirochaetota</taxon>
        <taxon>Spirochaetia</taxon>
        <taxon>Brevinematales</taxon>
        <taxon>Thermospiraceae</taxon>
        <taxon>Thermospira</taxon>
    </lineage>
</organism>
<dbReference type="EMBL" id="CP073355">
    <property type="protein sequence ID" value="URA10436.1"/>
    <property type="molecule type" value="Genomic_DNA"/>
</dbReference>
<evidence type="ECO:0000313" key="1">
    <source>
        <dbReference type="EMBL" id="URA10436.1"/>
    </source>
</evidence>
<dbReference type="AlphaFoldDB" id="A0AAX3BDW6"/>
<protein>
    <submittedName>
        <fullName evidence="1">Uncharacterized protein</fullName>
    </submittedName>
</protein>
<reference evidence="1" key="1">
    <citation type="submission" date="2021-04" db="EMBL/GenBank/DDBJ databases">
        <authorList>
            <person name="Postec A."/>
        </authorList>
    </citation>
    <scope>NUCLEOTIDE SEQUENCE</scope>
    <source>
        <strain evidence="1">F1F22</strain>
    </source>
</reference>
<sequence>MKLDLSPQEWDILQSWAQKVIRGGRWGNGRLVLGEEEYILKLIEKRPNTWEISPLELRILSYWLENITLFSPAEKELAKKIQALRENP</sequence>
<evidence type="ECO:0000313" key="2">
    <source>
        <dbReference type="Proteomes" id="UP001056539"/>
    </source>
</evidence>
<dbReference type="RefSeq" id="WP_271435563.1">
    <property type="nucleotide sequence ID" value="NZ_CP073355.1"/>
</dbReference>
<keyword evidence="2" id="KW-1185">Reference proteome</keyword>
<dbReference type="Proteomes" id="UP001056539">
    <property type="component" value="Chromosome"/>
</dbReference>
<proteinExistence type="predicted"/>
<reference evidence="1" key="2">
    <citation type="submission" date="2022-06" db="EMBL/GenBank/DDBJ databases">
        <title>Thermospira aquatica gen. nov., sp. nov.</title>
        <authorList>
            <person name="Ben Ali Gam Z."/>
            <person name="Labat M."/>
        </authorList>
    </citation>
    <scope>NUCLEOTIDE SEQUENCE</scope>
    <source>
        <strain evidence="1">F1F22</strain>
    </source>
</reference>